<dbReference type="PANTHER" id="PTHR35339">
    <property type="entry name" value="LINALOOL DEHYDRATASE_ISOMERASE DOMAIN-CONTAINING PROTEIN"/>
    <property type="match status" value="1"/>
</dbReference>
<reference evidence="3 4" key="1">
    <citation type="journal article" date="2024" name="Int. J. Syst. Evol. Microbiol.">
        <title>Paenibacillus hexagrammi sp. nov., a novel bacterium isolated from the gut content of Hexagrammos agrammus.</title>
        <authorList>
            <person name="Jung H.K."/>
            <person name="Kim D.G."/>
            <person name="Zin H."/>
            <person name="Park J."/>
            <person name="Jung H."/>
            <person name="Kim Y.O."/>
            <person name="Kong H.J."/>
            <person name="Kim J.W."/>
            <person name="Kim Y.S."/>
        </authorList>
    </citation>
    <scope>NUCLEOTIDE SEQUENCE [LARGE SCALE GENOMIC DNA]</scope>
    <source>
        <strain evidence="3 4">YPD9-1</strain>
    </source>
</reference>
<dbReference type="InterPro" id="IPR049349">
    <property type="entry name" value="DUF2264_N"/>
</dbReference>
<dbReference type="RefSeq" id="WP_235117721.1">
    <property type="nucleotide sequence ID" value="NZ_CP090978.1"/>
</dbReference>
<gene>
    <name evidence="3" type="ORF">L0M14_16195</name>
</gene>
<name>A0ABY3SE36_9BACL</name>
<dbReference type="InterPro" id="IPR016624">
    <property type="entry name" value="UCP014753"/>
</dbReference>
<dbReference type="Pfam" id="PF10022">
    <property type="entry name" value="DUF2264"/>
    <property type="match status" value="1"/>
</dbReference>
<evidence type="ECO:0000313" key="3">
    <source>
        <dbReference type="EMBL" id="UJF31375.1"/>
    </source>
</evidence>
<dbReference type="Proteomes" id="UP001649230">
    <property type="component" value="Chromosome"/>
</dbReference>
<evidence type="ECO:0000259" key="2">
    <source>
        <dbReference type="Pfam" id="PF20938"/>
    </source>
</evidence>
<dbReference type="PANTHER" id="PTHR35339:SF4">
    <property type="entry name" value="LINALOOL DEHYDRATASE_ISOMERASE DOMAIN-CONTAINING PROTEIN"/>
    <property type="match status" value="1"/>
</dbReference>
<accession>A0ABY3SE36</accession>
<sequence length="633" mass="71396">MAKGWELPITQNPLQTKKDWQRAFQELTDPLKRYYSSDSTRLYVGHTGTSYADEVAGLEGFSRILWGLAPLLAGGGESDLWDTYIEGIRNGTNPEHENYWGQVNHYDQRLVEMAAFGLMVALTPDKLKEKLNEQEMERLVSWLSQINDHHLYDCNWLLFRVMVQLGFQQAGMPYRRDLMDEILVQVERFYLEEGWYSDGVGGHSDYYVPFAIHFYCLVYAKFMEQEDPDRSALYKERAVQFASQFIHWFADEGSALPYGRSLAYRFSQCAFWSAMVFAGVEAFPIGVMKGMINRHLRWWFSQPIFQADGVLTIGYAYPNLVMAENYNAPGSPYWAMKSFLLLALPDAHPYWSAEELPIPELPAKSVQKAAHLVICRSPMAQDKAPAQNAHVFAFNSGHLSTNEHTHTSAKYEKFVYSTAFGFSVPRAEWGIVQGAFDSMLALSEGDNLYRVKRKCEETHIDDYGTIFARWKPWSDVEVQTWLLPGAPWHIRVHRIDSVRSLDGADGGYALGIDSGRQSTGPLELVRADDSLLAYNELGASGVKLLAGSGAAELVQPQANTNILHPRTVIPTVRMSFQPGVTWLVTAVFGSPNGSGCESTSADWQAAPYAEMQDGELFIYEQKGGALLWSRPVK</sequence>
<proteinExistence type="predicted"/>
<organism evidence="3 4">
    <name type="scientific">Paenibacillus hexagrammi</name>
    <dbReference type="NCBI Taxonomy" id="2908839"/>
    <lineage>
        <taxon>Bacteria</taxon>
        <taxon>Bacillati</taxon>
        <taxon>Bacillota</taxon>
        <taxon>Bacilli</taxon>
        <taxon>Bacillales</taxon>
        <taxon>Paenibacillaceae</taxon>
        <taxon>Paenibacillus</taxon>
    </lineage>
</organism>
<evidence type="ECO:0000259" key="1">
    <source>
        <dbReference type="Pfam" id="PF10022"/>
    </source>
</evidence>
<dbReference type="Pfam" id="PF20938">
    <property type="entry name" value="DUF2264_C"/>
    <property type="match status" value="1"/>
</dbReference>
<keyword evidence="4" id="KW-1185">Reference proteome</keyword>
<evidence type="ECO:0000313" key="4">
    <source>
        <dbReference type="Proteomes" id="UP001649230"/>
    </source>
</evidence>
<feature type="domain" description="DUF2264" evidence="2">
    <location>
        <begin position="387"/>
        <end position="606"/>
    </location>
</feature>
<dbReference type="PIRSF" id="PIRSF014753">
    <property type="entry name" value="UCP014753"/>
    <property type="match status" value="1"/>
</dbReference>
<dbReference type="InterPro" id="IPR049237">
    <property type="entry name" value="DUF2264_C"/>
</dbReference>
<feature type="domain" description="DUF2264" evidence="1">
    <location>
        <begin position="16"/>
        <end position="357"/>
    </location>
</feature>
<protein>
    <submittedName>
        <fullName evidence="3">DUF2264 domain-containing protein</fullName>
    </submittedName>
</protein>
<dbReference type="EMBL" id="CP090978">
    <property type="protein sequence ID" value="UJF31375.1"/>
    <property type="molecule type" value="Genomic_DNA"/>
</dbReference>